<evidence type="ECO:0000313" key="2">
    <source>
        <dbReference type="EMBL" id="EOA02665.1"/>
    </source>
</evidence>
<proteinExistence type="predicted"/>
<dbReference type="GO" id="GO:0030488">
    <property type="term" value="P:tRNA methylation"/>
    <property type="evidence" value="ECO:0007669"/>
    <property type="project" value="TreeGrafter"/>
</dbReference>
<protein>
    <recommendedName>
        <fullName evidence="1">G domain-containing protein</fullName>
    </recommendedName>
</protein>
<dbReference type="GO" id="GO:0005525">
    <property type="term" value="F:GTP binding"/>
    <property type="evidence" value="ECO:0007669"/>
    <property type="project" value="InterPro"/>
</dbReference>
<evidence type="ECO:0000313" key="3">
    <source>
        <dbReference type="Proteomes" id="UP000006772"/>
    </source>
</evidence>
<dbReference type="Pfam" id="PF01926">
    <property type="entry name" value="MMR_HSR1"/>
    <property type="match status" value="1"/>
</dbReference>
<dbReference type="InterPro" id="IPR006073">
    <property type="entry name" value="GTP-bd"/>
</dbReference>
<feature type="domain" description="G" evidence="1">
    <location>
        <begin position="44"/>
        <end position="153"/>
    </location>
</feature>
<dbReference type="GO" id="GO:0002098">
    <property type="term" value="P:tRNA wobble uridine modification"/>
    <property type="evidence" value="ECO:0007669"/>
    <property type="project" value="TreeGrafter"/>
</dbReference>
<accession>A0AAI9IB23</accession>
<name>A0AAI9IB23_9BURK</name>
<dbReference type="Gene3D" id="3.40.50.300">
    <property type="entry name" value="P-loop containing nucleotide triphosphate hydrolases"/>
    <property type="match status" value="1"/>
</dbReference>
<dbReference type="RefSeq" id="WP_006465068.1">
    <property type="nucleotide sequence ID" value="NZ_AEEC02000042.1"/>
</dbReference>
<sequence length="426" mass="47324">MQKDTGSTDPFAPLTSEILAVAPGRAHDLARLRVLAQRAAPATVTVVGKYNHGKSRLLNELMGSDVFAVADRRETVRLSEHRHADVRWLDAPGLDADVAEQDDSHAQEATWLQADIRLFVHAAKEGELDAAERALLQALRDDQQRTRRQTLFVLTQVDQMADEAQLERVSSAIGAQAPGLTLHPVSSTRHRSGIEGGKKLLLEKSGIPAMQAWLRDVTAQVPAARRHERALLLDEIDQQLQHQQRSAQTQLQALRQQQHQQRQDFEQGLETVLDKVHQDLLPVLEVEGDDPALVPDTAADEFKLTAGKRERARIHVAYSRACIAIRAHLIKHGVEGLPADQRTSVTSLDTVMVAVMGISIKYRADLRRRFCEPAGRGQMTQSFLHYYELSEDRQALVQAVERADAALHAITRAADALEQLRAVELA</sequence>
<dbReference type="SUPFAM" id="SSF52540">
    <property type="entry name" value="P-loop containing nucleoside triphosphate hydrolases"/>
    <property type="match status" value="1"/>
</dbReference>
<comment type="caution">
    <text evidence="2">The sequence shown here is derived from an EMBL/GenBank/DDBJ whole genome shotgun (WGS) entry which is preliminary data.</text>
</comment>
<dbReference type="EMBL" id="AEEC02000042">
    <property type="protein sequence ID" value="EOA02665.1"/>
    <property type="molecule type" value="Genomic_DNA"/>
</dbReference>
<dbReference type="PANTHER" id="PTHR42714">
    <property type="entry name" value="TRNA MODIFICATION GTPASE GTPBP3"/>
    <property type="match status" value="1"/>
</dbReference>
<dbReference type="InterPro" id="IPR027417">
    <property type="entry name" value="P-loop_NTPase"/>
</dbReference>
<dbReference type="Proteomes" id="UP000006772">
    <property type="component" value="Unassembled WGS sequence"/>
</dbReference>
<dbReference type="GO" id="GO:0005737">
    <property type="term" value="C:cytoplasm"/>
    <property type="evidence" value="ECO:0007669"/>
    <property type="project" value="TreeGrafter"/>
</dbReference>
<gene>
    <name evidence="2" type="ORF">HFRIS_021341</name>
</gene>
<reference evidence="2 3" key="1">
    <citation type="journal article" date="2013" name="Front. Microbiol.">
        <title>The genome of the endophytic bacterium H. frisingense GSF30(T) identifies diverse strategies in the Herbaspirillum genus to interact with plants.</title>
        <authorList>
            <person name="Straub D."/>
            <person name="Rothballer M."/>
            <person name="Hartmann A."/>
            <person name="Ludewig U."/>
        </authorList>
    </citation>
    <scope>NUCLEOTIDE SEQUENCE [LARGE SCALE GENOMIC DNA]</scope>
    <source>
        <strain evidence="2 3">GSF30</strain>
    </source>
</reference>
<dbReference type="PANTHER" id="PTHR42714:SF2">
    <property type="entry name" value="TRNA MODIFICATION GTPASE GTPBP3, MITOCHONDRIAL"/>
    <property type="match status" value="1"/>
</dbReference>
<dbReference type="AlphaFoldDB" id="A0AAI9IB23"/>
<organism evidence="2 3">
    <name type="scientific">Herbaspirillum frisingense GSF30</name>
    <dbReference type="NCBI Taxonomy" id="864073"/>
    <lineage>
        <taxon>Bacteria</taxon>
        <taxon>Pseudomonadati</taxon>
        <taxon>Pseudomonadota</taxon>
        <taxon>Betaproteobacteria</taxon>
        <taxon>Burkholderiales</taxon>
        <taxon>Oxalobacteraceae</taxon>
        <taxon>Herbaspirillum</taxon>
    </lineage>
</organism>
<evidence type="ECO:0000259" key="1">
    <source>
        <dbReference type="Pfam" id="PF01926"/>
    </source>
</evidence>